<gene>
    <name evidence="2" type="ORF">OFLC_LOCUS6552</name>
</gene>
<name>A0A183HGE0_9BILA</name>
<dbReference type="EMBL" id="UZAJ01006293">
    <property type="protein sequence ID" value="VDO46912.1"/>
    <property type="molecule type" value="Genomic_DNA"/>
</dbReference>
<keyword evidence="1" id="KW-1133">Transmembrane helix</keyword>
<keyword evidence="1" id="KW-0812">Transmembrane</keyword>
<keyword evidence="1" id="KW-0472">Membrane</keyword>
<evidence type="ECO:0000313" key="2">
    <source>
        <dbReference type="EMBL" id="VDO46912.1"/>
    </source>
</evidence>
<organism evidence="4">
    <name type="scientific">Onchocerca flexuosa</name>
    <dbReference type="NCBI Taxonomy" id="387005"/>
    <lineage>
        <taxon>Eukaryota</taxon>
        <taxon>Metazoa</taxon>
        <taxon>Ecdysozoa</taxon>
        <taxon>Nematoda</taxon>
        <taxon>Chromadorea</taxon>
        <taxon>Rhabditida</taxon>
        <taxon>Spirurina</taxon>
        <taxon>Spiruromorpha</taxon>
        <taxon>Filarioidea</taxon>
        <taxon>Onchocercidae</taxon>
        <taxon>Onchocerca</taxon>
    </lineage>
</organism>
<feature type="transmembrane region" description="Helical" evidence="1">
    <location>
        <begin position="30"/>
        <end position="51"/>
    </location>
</feature>
<sequence>MKQEISSNYVTKMQKLHRPPYHSHIWYRDVAYACRSNFGFIFSTVLAVLALRSVARIRGLQVPVQFQVTFGDTFIAI</sequence>
<reference evidence="4" key="1">
    <citation type="submission" date="2016-06" db="UniProtKB">
        <authorList>
            <consortium name="WormBaseParasite"/>
        </authorList>
    </citation>
    <scope>IDENTIFICATION</scope>
</reference>
<dbReference type="AlphaFoldDB" id="A0A183HGE0"/>
<dbReference type="Proteomes" id="UP000267606">
    <property type="component" value="Unassembled WGS sequence"/>
</dbReference>
<reference evidence="2 3" key="2">
    <citation type="submission" date="2018-11" db="EMBL/GenBank/DDBJ databases">
        <authorList>
            <consortium name="Pathogen Informatics"/>
        </authorList>
    </citation>
    <scope>NUCLEOTIDE SEQUENCE [LARGE SCALE GENOMIC DNA]</scope>
</reference>
<proteinExistence type="predicted"/>
<keyword evidence="3" id="KW-1185">Reference proteome</keyword>
<evidence type="ECO:0000256" key="1">
    <source>
        <dbReference type="SAM" id="Phobius"/>
    </source>
</evidence>
<protein>
    <submittedName>
        <fullName evidence="4">7TM_GPCR_Srx domain-containing protein</fullName>
    </submittedName>
</protein>
<evidence type="ECO:0000313" key="3">
    <source>
        <dbReference type="Proteomes" id="UP000267606"/>
    </source>
</evidence>
<accession>A0A183HGE0</accession>
<evidence type="ECO:0000313" key="4">
    <source>
        <dbReference type="WBParaSite" id="OFLC_0000655101-mRNA-1"/>
    </source>
</evidence>
<dbReference type="WBParaSite" id="OFLC_0000655101-mRNA-1">
    <property type="protein sequence ID" value="OFLC_0000655101-mRNA-1"/>
    <property type="gene ID" value="OFLC_0000655101"/>
</dbReference>